<dbReference type="InterPro" id="IPR018164">
    <property type="entry name" value="Ala-tRNA-synth_IIc_N"/>
</dbReference>
<name>A0ABU5L7R1_9RICK</name>
<dbReference type="Gene3D" id="3.10.310.40">
    <property type="match status" value="1"/>
</dbReference>
<dbReference type="EC" id="6.1.1.7" evidence="11"/>
<evidence type="ECO:0000256" key="8">
    <source>
        <dbReference type="ARBA" id="ARBA00022884"/>
    </source>
</evidence>
<dbReference type="PANTHER" id="PTHR11777">
    <property type="entry name" value="ALANYL-TRNA SYNTHETASE"/>
    <property type="match status" value="1"/>
</dbReference>
<dbReference type="Gene3D" id="3.30.930.10">
    <property type="entry name" value="Bira Bifunctional Protein, Domain 2"/>
    <property type="match status" value="1"/>
</dbReference>
<dbReference type="Gene3D" id="3.30.54.20">
    <property type="match status" value="1"/>
</dbReference>
<dbReference type="InterPro" id="IPR018163">
    <property type="entry name" value="Thr/Ala-tRNA-synth_IIc_edit"/>
</dbReference>
<evidence type="ECO:0000256" key="12">
    <source>
        <dbReference type="SAM" id="Coils"/>
    </source>
</evidence>
<reference evidence="14 15" key="1">
    <citation type="submission" date="2023-02" db="EMBL/GenBank/DDBJ databases">
        <title>Host association and intracellularity evolved multiple times independently in the Rickettsiales.</title>
        <authorList>
            <person name="Castelli M."/>
            <person name="Nardi T."/>
            <person name="Gammuto L."/>
            <person name="Bellinzona G."/>
            <person name="Sabaneyeva E."/>
            <person name="Potekhin A."/>
            <person name="Serra V."/>
            <person name="Petroni G."/>
            <person name="Sassera D."/>
        </authorList>
    </citation>
    <scope>NUCLEOTIDE SEQUENCE [LARGE SCALE GENOMIC DNA]</scope>
    <source>
        <strain evidence="14 15">BOD18</strain>
    </source>
</reference>
<comment type="caution">
    <text evidence="14">The sequence shown here is derived from an EMBL/GenBank/DDBJ whole genome shotgun (WGS) entry which is preliminary data.</text>
</comment>
<comment type="similarity">
    <text evidence="1 11">Belongs to the class-II aminoacyl-tRNA synthetase family.</text>
</comment>
<keyword evidence="6 11" id="KW-0862">Zinc</keyword>
<dbReference type="Pfam" id="PF01411">
    <property type="entry name" value="tRNA-synt_2c"/>
    <property type="match status" value="1"/>
</dbReference>
<evidence type="ECO:0000256" key="11">
    <source>
        <dbReference type="HAMAP-Rule" id="MF_00036"/>
    </source>
</evidence>
<keyword evidence="5 11" id="KW-0547">Nucleotide-binding</keyword>
<evidence type="ECO:0000256" key="6">
    <source>
        <dbReference type="ARBA" id="ARBA00022833"/>
    </source>
</evidence>
<evidence type="ECO:0000256" key="10">
    <source>
        <dbReference type="ARBA" id="ARBA00023146"/>
    </source>
</evidence>
<keyword evidence="7 11" id="KW-0067">ATP-binding</keyword>
<comment type="subcellular location">
    <subcellularLocation>
        <location evidence="11">Cytoplasm</location>
    </subcellularLocation>
</comment>
<feature type="binding site" evidence="11">
    <location>
        <position position="536"/>
    </location>
    <ligand>
        <name>Zn(2+)</name>
        <dbReference type="ChEBI" id="CHEBI:29105"/>
    </ligand>
</feature>
<comment type="function">
    <text evidence="11">Catalyzes the attachment of alanine to tRNA(Ala) in a two-step reaction: alanine is first activated by ATP to form Ala-AMP and then transferred to the acceptor end of tRNA(Ala). Also edits incorrectly charged Ser-tRNA(Ala) and Gly-tRNA(Ala) via its editing domain.</text>
</comment>
<dbReference type="InterPro" id="IPR023033">
    <property type="entry name" value="Ala_tRNA_ligase_euk/bac"/>
</dbReference>
<evidence type="ECO:0000256" key="5">
    <source>
        <dbReference type="ARBA" id="ARBA00022741"/>
    </source>
</evidence>
<evidence type="ECO:0000313" key="14">
    <source>
        <dbReference type="EMBL" id="MDZ5762167.1"/>
    </source>
</evidence>
<feature type="domain" description="Alanyl-transfer RNA synthetases family profile" evidence="13">
    <location>
        <begin position="1"/>
        <end position="676"/>
    </location>
</feature>
<dbReference type="InterPro" id="IPR002318">
    <property type="entry name" value="Ala-tRNA-lgiase_IIc"/>
</dbReference>
<keyword evidence="12" id="KW-0175">Coiled coil</keyword>
<evidence type="ECO:0000313" key="15">
    <source>
        <dbReference type="Proteomes" id="UP001293791"/>
    </source>
</evidence>
<evidence type="ECO:0000256" key="4">
    <source>
        <dbReference type="ARBA" id="ARBA00022723"/>
    </source>
</evidence>
<feature type="binding site" evidence="11">
    <location>
        <position position="637"/>
    </location>
    <ligand>
        <name>Zn(2+)</name>
        <dbReference type="ChEBI" id="CHEBI:29105"/>
    </ligand>
</feature>
<dbReference type="Pfam" id="PF07973">
    <property type="entry name" value="tRNA_SAD"/>
    <property type="match status" value="1"/>
</dbReference>
<evidence type="ECO:0000256" key="2">
    <source>
        <dbReference type="ARBA" id="ARBA00022555"/>
    </source>
</evidence>
<dbReference type="InterPro" id="IPR018165">
    <property type="entry name" value="Ala-tRNA-synth_IIc_core"/>
</dbReference>
<organism evidence="14 15">
    <name type="scientific">Candidatus Cyrtobacter comes</name>
    <dbReference type="NCBI Taxonomy" id="675776"/>
    <lineage>
        <taxon>Bacteria</taxon>
        <taxon>Pseudomonadati</taxon>
        <taxon>Pseudomonadota</taxon>
        <taxon>Alphaproteobacteria</taxon>
        <taxon>Rickettsiales</taxon>
        <taxon>Candidatus Midichloriaceae</taxon>
        <taxon>Candidatus Cyrtobacter</taxon>
    </lineage>
</organism>
<dbReference type="InterPro" id="IPR018162">
    <property type="entry name" value="Ala-tRNA-ligase_IIc_anticod-bd"/>
</dbReference>
<protein>
    <recommendedName>
        <fullName evidence="11">Alanine--tRNA ligase</fullName>
        <ecNumber evidence="11">6.1.1.7</ecNumber>
    </recommendedName>
    <alternativeName>
        <fullName evidence="11">Alanyl-tRNA synthetase</fullName>
        <shortName evidence="11">AlaRS</shortName>
    </alternativeName>
</protein>
<dbReference type="SUPFAM" id="SSF50447">
    <property type="entry name" value="Translation proteins"/>
    <property type="match status" value="1"/>
</dbReference>
<dbReference type="CDD" id="cd00673">
    <property type="entry name" value="AlaRS_core"/>
    <property type="match status" value="1"/>
</dbReference>
<dbReference type="InterPro" id="IPR045864">
    <property type="entry name" value="aa-tRNA-synth_II/BPL/LPL"/>
</dbReference>
<dbReference type="PANTHER" id="PTHR11777:SF9">
    <property type="entry name" value="ALANINE--TRNA LIGASE, CYTOPLASMIC"/>
    <property type="match status" value="1"/>
</dbReference>
<comment type="domain">
    <text evidence="11">Consists of three domains; the N-terminal catalytic domain, the editing domain and the C-terminal C-Ala domain. The editing domain removes incorrectly charged amino acids, while the C-Ala domain, along with tRNA(Ala), serves as a bridge to cooperatively bring together the editing and aminoacylation centers thus stimulating deacylation of misacylated tRNAs.</text>
</comment>
<keyword evidence="4 11" id="KW-0479">Metal-binding</keyword>
<comment type="cofactor">
    <cofactor evidence="11">
        <name>Zn(2+)</name>
        <dbReference type="ChEBI" id="CHEBI:29105"/>
    </cofactor>
    <text evidence="11">Binds 1 zinc ion per subunit.</text>
</comment>
<accession>A0ABU5L7R1</accession>
<keyword evidence="3 11" id="KW-0436">Ligase</keyword>
<dbReference type="InterPro" id="IPR012947">
    <property type="entry name" value="tRNA_SAD"/>
</dbReference>
<keyword evidence="9 11" id="KW-0648">Protein biosynthesis</keyword>
<feature type="binding site" evidence="11">
    <location>
        <position position="532"/>
    </location>
    <ligand>
        <name>Zn(2+)</name>
        <dbReference type="ChEBI" id="CHEBI:29105"/>
    </ligand>
</feature>
<feature type="coiled-coil region" evidence="12">
    <location>
        <begin position="685"/>
        <end position="719"/>
    </location>
</feature>
<dbReference type="Proteomes" id="UP001293791">
    <property type="component" value="Unassembled WGS sequence"/>
</dbReference>
<proteinExistence type="inferred from homology"/>
<dbReference type="EMBL" id="JARGYT010000024">
    <property type="protein sequence ID" value="MDZ5762167.1"/>
    <property type="molecule type" value="Genomic_DNA"/>
</dbReference>
<keyword evidence="11" id="KW-0963">Cytoplasm</keyword>
<dbReference type="SUPFAM" id="SSF55681">
    <property type="entry name" value="Class II aaRS and biotin synthetases"/>
    <property type="match status" value="1"/>
</dbReference>
<keyword evidence="8 11" id="KW-0694">RNA-binding</keyword>
<dbReference type="Gene3D" id="3.30.980.10">
    <property type="entry name" value="Threonyl-trna Synthetase, Chain A, domain 2"/>
    <property type="match status" value="1"/>
</dbReference>
<sequence>MIVESSPLIPHNDPSLMFVNSGMVQFKNYFTGLDKPQFSKVTTSQKCVRAGGKHNDLENVGYTARHHTFFEMLGNFAFQGAYFKEQAILLAWNFLIQELNLNKEKLYVTVFSEDNEAKTIWKKVSGFSDNKIIDISTSDNFWSMGDTGPCGPCSEIFYDHGNKYEGGLPGSINQDGDRYIEIWNIVFMQYNQDINGKREVLPNPAIDTGMGLERISAVMQGVNSNYEIDLFKRLIDASYSIIKNKLGSPSHRVIADHLRSSVFLIADGILPSNEGRGYVLRRIIRRAMRHVHSLGYEGNILSALSNILIEEMHRAYPEIKRAQALIESTLHDEEERFSETLSRGMRIIEGEISKISSGGILSGDKAFLLYDTYGFPLDLTKDFLLQHNISVDEKRFEEAMLEQKQRSSWKGSGESMQDKIWFEYSLVPTNFCGYERYECTADILGIVKDGVRVESAQGGEVFIIFNQTPFYAESGGQVADTGVAGIHSVLDVQNGGNDLFIHKVLLHDSVMIGDVLNLHVDIKRRNKIKANHSATHILHKALKDILGQHVVQKGSLVNESKLRFDFAHNSKLPEGVILQIEKVVNEHIVANCQVSIDFMQKQKAIERGAQALFGEKYGDEVRVIAMGDSIELCGGTHVNRTGDIGLFKIVSEEAIASGIRRIEALTGEIAFEFLSNKSSSIKKIADFLKTKEEGLLDEIKNLKQKNGILENELSIFKIKQLYATASFEKLNHVYFTIIETDQFIDLKLALDHMRSKDSIVVLLIKDSTMCIFSYSALVSAADVLGECIKNTAGKGGGSKLMAQAGGFSISDNHWIKENIKKIICKIEEKKK</sequence>
<evidence type="ECO:0000259" key="13">
    <source>
        <dbReference type="PROSITE" id="PS50860"/>
    </source>
</evidence>
<dbReference type="PRINTS" id="PR00980">
    <property type="entry name" value="TRNASYNTHALA"/>
</dbReference>
<dbReference type="InterPro" id="IPR009000">
    <property type="entry name" value="Transl_B-barrel_sf"/>
</dbReference>
<dbReference type="GO" id="GO:0016874">
    <property type="term" value="F:ligase activity"/>
    <property type="evidence" value="ECO:0007669"/>
    <property type="project" value="UniProtKB-KW"/>
</dbReference>
<evidence type="ECO:0000256" key="3">
    <source>
        <dbReference type="ARBA" id="ARBA00022598"/>
    </source>
</evidence>
<dbReference type="NCBIfam" id="TIGR00344">
    <property type="entry name" value="alaS"/>
    <property type="match status" value="1"/>
</dbReference>
<feature type="binding site" evidence="11">
    <location>
        <position position="633"/>
    </location>
    <ligand>
        <name>Zn(2+)</name>
        <dbReference type="ChEBI" id="CHEBI:29105"/>
    </ligand>
</feature>
<keyword evidence="2 11" id="KW-0820">tRNA-binding</keyword>
<gene>
    <name evidence="11" type="primary">alaS</name>
    <name evidence="14" type="ORF">Cyrtocomes_00538</name>
</gene>
<dbReference type="Gene3D" id="2.40.30.130">
    <property type="match status" value="1"/>
</dbReference>
<dbReference type="PROSITE" id="PS50860">
    <property type="entry name" value="AA_TRNA_LIGASE_II_ALA"/>
    <property type="match status" value="1"/>
</dbReference>
<keyword evidence="15" id="KW-1185">Reference proteome</keyword>
<comment type="catalytic activity">
    <reaction evidence="11">
        <text>tRNA(Ala) + L-alanine + ATP = L-alanyl-tRNA(Ala) + AMP + diphosphate</text>
        <dbReference type="Rhea" id="RHEA:12540"/>
        <dbReference type="Rhea" id="RHEA-COMP:9657"/>
        <dbReference type="Rhea" id="RHEA-COMP:9923"/>
        <dbReference type="ChEBI" id="CHEBI:30616"/>
        <dbReference type="ChEBI" id="CHEBI:33019"/>
        <dbReference type="ChEBI" id="CHEBI:57972"/>
        <dbReference type="ChEBI" id="CHEBI:78442"/>
        <dbReference type="ChEBI" id="CHEBI:78497"/>
        <dbReference type="ChEBI" id="CHEBI:456215"/>
        <dbReference type="EC" id="6.1.1.7"/>
    </reaction>
</comment>
<dbReference type="SUPFAM" id="SSF55186">
    <property type="entry name" value="ThrRS/AlaRS common domain"/>
    <property type="match status" value="1"/>
</dbReference>
<evidence type="ECO:0000256" key="9">
    <source>
        <dbReference type="ARBA" id="ARBA00022917"/>
    </source>
</evidence>
<dbReference type="InterPro" id="IPR050058">
    <property type="entry name" value="Ala-tRNA_ligase"/>
</dbReference>
<dbReference type="SMART" id="SM00863">
    <property type="entry name" value="tRNA_SAD"/>
    <property type="match status" value="1"/>
</dbReference>
<dbReference type="SUPFAM" id="SSF101353">
    <property type="entry name" value="Putative anticodon-binding domain of alanyl-tRNA synthetase (AlaRS)"/>
    <property type="match status" value="1"/>
</dbReference>
<dbReference type="HAMAP" id="MF_00036_B">
    <property type="entry name" value="Ala_tRNA_synth_B"/>
    <property type="match status" value="1"/>
</dbReference>
<keyword evidence="10 11" id="KW-0030">Aminoacyl-tRNA synthetase</keyword>
<evidence type="ECO:0000256" key="1">
    <source>
        <dbReference type="ARBA" id="ARBA00008226"/>
    </source>
</evidence>
<evidence type="ECO:0000256" key="7">
    <source>
        <dbReference type="ARBA" id="ARBA00022840"/>
    </source>
</evidence>